<accession>A0A8B6G5B4</accession>
<sequence>MNQAVKNNCLQRQIKERVSIILVLKPEEKYKTFTVWTIDSIYPLQPSMNRNSKNVEDDNEQNVHGLKKITYWEKYGVKRFPYSGRRRYSPCVYQSEDGGIIISNDVFGLTIKQVERTYKECLDRRKAHEQYILNIRYPDKTSTEYMEYLENSRYCQGNMANMNKNSRNHNKNDGQNVHGLRKVAFWEKYGAKRFPYRGSRRYTPFVLRSEDGGIVISNDVFGLTIRQFERIYKDCLDRRKTKEQFILNLRYPDKTSDEYLEYLENSTHDNKDYLSCPANDLKKRYLHVYLMETLGTEIDIRKRQKLFIIKDMIQNTNKSIITKISSGSLGEGLDLPGSDVDIMHVLKNVDVIQKVRDIKFPIQRTTLQFETDTDHPGFAKLRLIALTNRENNHITYKCFESTKTGLYLSANEFNDNGRCRLLRTNNESSFIKLDLLYYGTCFGEVISDLSQCLQTLMFIKSLITSEYSTFIIDVCKYLYAEINQYAAQLLQKPSTTITTNTYNLHKRYHRHLQDGINTDAVSGWLLYASFYYVTGQFEVTLRLTDYILSKFLPGMLFLGCGPYNDKDVNNYKRHIVHHSMTQCDRMKIGTVSCVEYLKNSSLIPRELKHVVICDAGDIYIPPIVMSHCLRFLCFHHLRYISNRKESLHDLYLVVTDKNHVPSNILSDALLVLGVCFQISGDKDAAHQCFDKALKCEGFVGPSAETREARLLKM</sequence>
<reference evidence="1" key="1">
    <citation type="submission" date="2018-11" db="EMBL/GenBank/DDBJ databases">
        <authorList>
            <person name="Alioto T."/>
            <person name="Alioto T."/>
        </authorList>
    </citation>
    <scope>NUCLEOTIDE SEQUENCE</scope>
</reference>
<gene>
    <name evidence="1" type="ORF">MGAL_10B081854</name>
</gene>
<dbReference type="OrthoDB" id="6048940at2759"/>
<comment type="caution">
    <text evidence="1">The sequence shown here is derived from an EMBL/GenBank/DDBJ whole genome shotgun (WGS) entry which is preliminary data.</text>
</comment>
<dbReference type="AlphaFoldDB" id="A0A8B6G5B4"/>
<evidence type="ECO:0000313" key="2">
    <source>
        <dbReference type="Proteomes" id="UP000596742"/>
    </source>
</evidence>
<keyword evidence="2" id="KW-1185">Reference proteome</keyword>
<dbReference type="Proteomes" id="UP000596742">
    <property type="component" value="Unassembled WGS sequence"/>
</dbReference>
<organism evidence="1 2">
    <name type="scientific">Mytilus galloprovincialis</name>
    <name type="common">Mediterranean mussel</name>
    <dbReference type="NCBI Taxonomy" id="29158"/>
    <lineage>
        <taxon>Eukaryota</taxon>
        <taxon>Metazoa</taxon>
        <taxon>Spiralia</taxon>
        <taxon>Lophotrochozoa</taxon>
        <taxon>Mollusca</taxon>
        <taxon>Bivalvia</taxon>
        <taxon>Autobranchia</taxon>
        <taxon>Pteriomorphia</taxon>
        <taxon>Mytilida</taxon>
        <taxon>Mytiloidea</taxon>
        <taxon>Mytilidae</taxon>
        <taxon>Mytilinae</taxon>
        <taxon>Mytilus</taxon>
    </lineage>
</organism>
<evidence type="ECO:0000313" key="1">
    <source>
        <dbReference type="EMBL" id="VDI58926.1"/>
    </source>
</evidence>
<name>A0A8B6G5B4_MYTGA</name>
<dbReference type="EMBL" id="UYJE01007896">
    <property type="protein sequence ID" value="VDI58926.1"/>
    <property type="molecule type" value="Genomic_DNA"/>
</dbReference>
<proteinExistence type="predicted"/>
<protein>
    <submittedName>
        <fullName evidence="1">Uncharacterized protein</fullName>
    </submittedName>
</protein>